<gene>
    <name evidence="1" type="ORF">EAG_02628</name>
</gene>
<evidence type="ECO:0000313" key="1">
    <source>
        <dbReference type="EMBL" id="EFN62201.1"/>
    </source>
</evidence>
<dbReference type="InterPro" id="IPR036397">
    <property type="entry name" value="RNaseH_sf"/>
</dbReference>
<keyword evidence="2" id="KW-1185">Reference proteome</keyword>
<accession>E2AWI8</accession>
<dbReference type="Proteomes" id="UP000000311">
    <property type="component" value="Unassembled WGS sequence"/>
</dbReference>
<protein>
    <submittedName>
        <fullName evidence="1">Uncharacterized protein</fullName>
    </submittedName>
</protein>
<dbReference type="GO" id="GO:0003676">
    <property type="term" value="F:nucleic acid binding"/>
    <property type="evidence" value="ECO:0007669"/>
    <property type="project" value="InterPro"/>
</dbReference>
<sequence length="54" mass="6146">VFGQHPTSRTNVQDRICRACAAIPRITLLNTVRHFQMRLNLCLQANGGNFEHLL</sequence>
<proteinExistence type="predicted"/>
<dbReference type="Gene3D" id="3.30.420.10">
    <property type="entry name" value="Ribonuclease H-like superfamily/Ribonuclease H"/>
    <property type="match status" value="1"/>
</dbReference>
<dbReference type="InParanoid" id="E2AWI8"/>
<name>E2AWI8_CAMFO</name>
<feature type="non-terminal residue" evidence="1">
    <location>
        <position position="54"/>
    </location>
</feature>
<evidence type="ECO:0000313" key="2">
    <source>
        <dbReference type="Proteomes" id="UP000000311"/>
    </source>
</evidence>
<dbReference type="EMBL" id="GL443320">
    <property type="protein sequence ID" value="EFN62201.1"/>
    <property type="molecule type" value="Genomic_DNA"/>
</dbReference>
<feature type="non-terminal residue" evidence="1">
    <location>
        <position position="1"/>
    </location>
</feature>
<reference evidence="1 2" key="1">
    <citation type="journal article" date="2010" name="Science">
        <title>Genomic comparison of the ants Camponotus floridanus and Harpegnathos saltator.</title>
        <authorList>
            <person name="Bonasio R."/>
            <person name="Zhang G."/>
            <person name="Ye C."/>
            <person name="Mutti N.S."/>
            <person name="Fang X."/>
            <person name="Qin N."/>
            <person name="Donahue G."/>
            <person name="Yang P."/>
            <person name="Li Q."/>
            <person name="Li C."/>
            <person name="Zhang P."/>
            <person name="Huang Z."/>
            <person name="Berger S.L."/>
            <person name="Reinberg D."/>
            <person name="Wang J."/>
            <person name="Liebig J."/>
        </authorList>
    </citation>
    <scope>NUCLEOTIDE SEQUENCE [LARGE SCALE GENOMIC DNA]</scope>
    <source>
        <strain evidence="2">C129</strain>
    </source>
</reference>
<organism evidence="2">
    <name type="scientific">Camponotus floridanus</name>
    <name type="common">Florida carpenter ant</name>
    <dbReference type="NCBI Taxonomy" id="104421"/>
    <lineage>
        <taxon>Eukaryota</taxon>
        <taxon>Metazoa</taxon>
        <taxon>Ecdysozoa</taxon>
        <taxon>Arthropoda</taxon>
        <taxon>Hexapoda</taxon>
        <taxon>Insecta</taxon>
        <taxon>Pterygota</taxon>
        <taxon>Neoptera</taxon>
        <taxon>Endopterygota</taxon>
        <taxon>Hymenoptera</taxon>
        <taxon>Apocrita</taxon>
        <taxon>Aculeata</taxon>
        <taxon>Formicoidea</taxon>
        <taxon>Formicidae</taxon>
        <taxon>Formicinae</taxon>
        <taxon>Camponotus</taxon>
    </lineage>
</organism>
<dbReference type="AlphaFoldDB" id="E2AWI8"/>